<dbReference type="RefSeq" id="WP_385881558.1">
    <property type="nucleotide sequence ID" value="NZ_JBHTEN010000003.1"/>
</dbReference>
<dbReference type="Proteomes" id="UP001501072">
    <property type="component" value="Unassembled WGS sequence"/>
</dbReference>
<evidence type="ECO:0000313" key="2">
    <source>
        <dbReference type="EMBL" id="GAA1008508.1"/>
    </source>
</evidence>
<feature type="region of interest" description="Disordered" evidence="1">
    <location>
        <begin position="62"/>
        <end position="106"/>
    </location>
</feature>
<sequence>MTAPEPPSALDLTYAQHAGWACCWCGKSLLGCGGVEVGIARGSLGVHVLDVQVYACPDCASRPPSQAPAPAGERKDPGRGGATPAHATRQPTLPAASRIGAPPHTT</sequence>
<name>A0ABN1SXP1_9ACTN</name>
<feature type="compositionally biased region" description="Low complexity" evidence="1">
    <location>
        <begin position="62"/>
        <end position="71"/>
    </location>
</feature>
<gene>
    <name evidence="2" type="ORF">GCM10009564_21100</name>
</gene>
<evidence type="ECO:0000256" key="1">
    <source>
        <dbReference type="SAM" id="MobiDB-lite"/>
    </source>
</evidence>
<organism evidence="2 3">
    <name type="scientific">Streptomyces thermogriseus</name>
    <dbReference type="NCBI Taxonomy" id="75292"/>
    <lineage>
        <taxon>Bacteria</taxon>
        <taxon>Bacillati</taxon>
        <taxon>Actinomycetota</taxon>
        <taxon>Actinomycetes</taxon>
        <taxon>Kitasatosporales</taxon>
        <taxon>Streptomycetaceae</taxon>
        <taxon>Streptomyces</taxon>
    </lineage>
</organism>
<comment type="caution">
    <text evidence="2">The sequence shown here is derived from an EMBL/GenBank/DDBJ whole genome shotgun (WGS) entry which is preliminary data.</text>
</comment>
<proteinExistence type="predicted"/>
<evidence type="ECO:0000313" key="3">
    <source>
        <dbReference type="Proteomes" id="UP001501072"/>
    </source>
</evidence>
<accession>A0ABN1SXP1</accession>
<keyword evidence="3" id="KW-1185">Reference proteome</keyword>
<protein>
    <submittedName>
        <fullName evidence="2">Uncharacterized protein</fullName>
    </submittedName>
</protein>
<reference evidence="2 3" key="1">
    <citation type="journal article" date="2019" name="Int. J. Syst. Evol. Microbiol.">
        <title>The Global Catalogue of Microorganisms (GCM) 10K type strain sequencing project: providing services to taxonomists for standard genome sequencing and annotation.</title>
        <authorList>
            <consortium name="The Broad Institute Genomics Platform"/>
            <consortium name="The Broad Institute Genome Sequencing Center for Infectious Disease"/>
            <person name="Wu L."/>
            <person name="Ma J."/>
        </authorList>
    </citation>
    <scope>NUCLEOTIDE SEQUENCE [LARGE SCALE GENOMIC DNA]</scope>
    <source>
        <strain evidence="2 3">JCM 11269</strain>
    </source>
</reference>
<dbReference type="EMBL" id="BAAAHU010000018">
    <property type="protein sequence ID" value="GAA1008508.1"/>
    <property type="molecule type" value="Genomic_DNA"/>
</dbReference>